<proteinExistence type="predicted"/>
<evidence type="ECO:0000256" key="2">
    <source>
        <dbReference type="SAM" id="Phobius"/>
    </source>
</evidence>
<dbReference type="VEuPathDB" id="ToxoDB:ETH_00007050"/>
<dbReference type="InterPro" id="IPR052145">
    <property type="entry name" value="Mediator/Homeobox_domain"/>
</dbReference>
<dbReference type="PANTHER" id="PTHR24330:SF19">
    <property type="entry name" value="MEDIATOR OF RNA POLYMERASE II TRANSCRIPTION SUBUNIT 29"/>
    <property type="match status" value="1"/>
</dbReference>
<feature type="domain" description="Laminin EGF-like" evidence="3">
    <location>
        <begin position="184"/>
        <end position="217"/>
    </location>
</feature>
<dbReference type="GeneID" id="25250612"/>
<keyword evidence="2" id="KW-1133">Transmembrane helix</keyword>
<evidence type="ECO:0000313" key="5">
    <source>
        <dbReference type="Proteomes" id="UP000030747"/>
    </source>
</evidence>
<organism evidence="4 5">
    <name type="scientific">Eimeria tenella</name>
    <name type="common">Coccidian parasite</name>
    <dbReference type="NCBI Taxonomy" id="5802"/>
    <lineage>
        <taxon>Eukaryota</taxon>
        <taxon>Sar</taxon>
        <taxon>Alveolata</taxon>
        <taxon>Apicomplexa</taxon>
        <taxon>Conoidasida</taxon>
        <taxon>Coccidia</taxon>
        <taxon>Eucoccidiorida</taxon>
        <taxon>Eimeriorina</taxon>
        <taxon>Eimeriidae</taxon>
        <taxon>Eimeria</taxon>
    </lineage>
</organism>
<feature type="compositionally biased region" description="Low complexity" evidence="1">
    <location>
        <begin position="363"/>
        <end position="388"/>
    </location>
</feature>
<gene>
    <name evidence="4" type="ORF">ETH_00007050</name>
</gene>
<feature type="region of interest" description="Disordered" evidence="1">
    <location>
        <begin position="33"/>
        <end position="66"/>
    </location>
</feature>
<dbReference type="VEuPathDB" id="ToxoDB:ETH2_0901200"/>
<dbReference type="Proteomes" id="UP000030747">
    <property type="component" value="Unassembled WGS sequence"/>
</dbReference>
<accession>U6L2Y5</accession>
<evidence type="ECO:0000259" key="3">
    <source>
        <dbReference type="PROSITE" id="PS01248"/>
    </source>
</evidence>
<dbReference type="PANTHER" id="PTHR24330">
    <property type="entry name" value="HOMEOBOX PROTEIN BARH-LIKE"/>
    <property type="match status" value="1"/>
</dbReference>
<name>U6L2Y5_EIMTE</name>
<dbReference type="PROSITE" id="PS01248">
    <property type="entry name" value="EGF_LAM_1"/>
    <property type="match status" value="1"/>
</dbReference>
<keyword evidence="2" id="KW-0812">Transmembrane</keyword>
<sequence length="406" mass="43892">MQQFWGLERIRAAAGNLVGCTYTSKTQVEAAAANADATYKQQQQQQKKQRQEKMEQQQQQQNMQPQQQQQQQQFLLQGLRSHCVRPPARALLLRLLQPLLLLLLLLPLLPAAAAAANQVCAAGSFFDGAACVKCPEDTFGPSEGMTQCVGTFTNLSKGWWRAVGASWPAVYERCAHLTACTGPCGECMQGHEGPLCQMCSEGFTRDLLSLSSECRKCPAGWQIALKAIGLFLGFIIVVYLVSMALDFEAEQRLRVVTDRIRFTPALKQLLAYLAFWSSYGLSSRAVGPGGPLLEGKINSSSSKVEIFHVPSDWYLRYRNFSRKIVSFFVSVSSSSSSRSSGSSSSGSRSSDGRRGGREGSRGGECCVRCSSNSSSSNSSGSNSQIKQAATPAAAAAAAALYHAPLS</sequence>
<feature type="compositionally biased region" description="Low complexity" evidence="1">
    <location>
        <begin position="56"/>
        <end position="66"/>
    </location>
</feature>
<dbReference type="AlphaFoldDB" id="U6L2Y5"/>
<feature type="transmembrane region" description="Helical" evidence="2">
    <location>
        <begin position="223"/>
        <end position="245"/>
    </location>
</feature>
<feature type="transmembrane region" description="Helical" evidence="2">
    <location>
        <begin position="95"/>
        <end position="116"/>
    </location>
</feature>
<feature type="region of interest" description="Disordered" evidence="1">
    <location>
        <begin position="333"/>
        <end position="388"/>
    </location>
</feature>
<feature type="compositionally biased region" description="Low complexity" evidence="1">
    <location>
        <begin position="333"/>
        <end position="349"/>
    </location>
</feature>
<evidence type="ECO:0000256" key="1">
    <source>
        <dbReference type="SAM" id="MobiDB-lite"/>
    </source>
</evidence>
<reference evidence="4" key="1">
    <citation type="submission" date="2013-10" db="EMBL/GenBank/DDBJ databases">
        <title>Genomic analysis of the causative agents of coccidiosis in chickens.</title>
        <authorList>
            <person name="Reid A.J."/>
            <person name="Blake D."/>
            <person name="Billington K."/>
            <person name="Browne H."/>
            <person name="Dunn M."/>
            <person name="Hung S."/>
            <person name="Kawahara F."/>
            <person name="Miranda-Saavedra D."/>
            <person name="Mourier T."/>
            <person name="Nagra H."/>
            <person name="Otto T.D."/>
            <person name="Rawlings N."/>
            <person name="Sanchez A."/>
            <person name="Sanders M."/>
            <person name="Subramaniam C."/>
            <person name="Tay Y."/>
            <person name="Dear P."/>
            <person name="Doerig C."/>
            <person name="Gruber A."/>
            <person name="Parkinson J."/>
            <person name="Shirley M."/>
            <person name="Wan K.L."/>
            <person name="Berriman M."/>
            <person name="Tomley F."/>
            <person name="Pain A."/>
        </authorList>
    </citation>
    <scope>NUCLEOTIDE SEQUENCE [LARGE SCALE GENOMIC DNA]</scope>
    <source>
        <strain evidence="4">Houghton</strain>
    </source>
</reference>
<dbReference type="InterPro" id="IPR002049">
    <property type="entry name" value="LE_dom"/>
</dbReference>
<evidence type="ECO:0000313" key="4">
    <source>
        <dbReference type="EMBL" id="CDJ44521.1"/>
    </source>
</evidence>
<feature type="compositionally biased region" description="Basic and acidic residues" evidence="1">
    <location>
        <begin position="350"/>
        <end position="361"/>
    </location>
</feature>
<reference evidence="4" key="2">
    <citation type="submission" date="2013-10" db="EMBL/GenBank/DDBJ databases">
        <authorList>
            <person name="Aslett M."/>
        </authorList>
    </citation>
    <scope>NUCLEOTIDE SEQUENCE [LARGE SCALE GENOMIC DNA]</scope>
    <source>
        <strain evidence="4">Houghton</strain>
    </source>
</reference>
<protein>
    <recommendedName>
        <fullName evidence="3">Laminin EGF-like domain-containing protein</fullName>
    </recommendedName>
</protein>
<keyword evidence="2" id="KW-0472">Membrane</keyword>
<keyword evidence="5" id="KW-1185">Reference proteome</keyword>
<dbReference type="OrthoDB" id="354394at2759"/>
<dbReference type="EMBL" id="HG677230">
    <property type="protein sequence ID" value="CDJ44521.1"/>
    <property type="molecule type" value="Genomic_DNA"/>
</dbReference>
<dbReference type="RefSeq" id="XP_013235269.1">
    <property type="nucleotide sequence ID" value="XM_013379815.1"/>
</dbReference>